<keyword evidence="3 7" id="KW-1133">Transmembrane helix</keyword>
<dbReference type="KEGG" id="spaa:SPAPADRAFT_57188"/>
<evidence type="ECO:0000313" key="9">
    <source>
        <dbReference type="Proteomes" id="UP000000709"/>
    </source>
</evidence>
<proteinExistence type="inferred from homology"/>
<dbReference type="STRING" id="619300.G3AU21"/>
<dbReference type="PANTHER" id="PTHR30520:SF6">
    <property type="entry name" value="FORMATE_NITRATE FAMILY TRANSPORTER (EUROFUNG)"/>
    <property type="match status" value="1"/>
</dbReference>
<feature type="transmembrane region" description="Helical" evidence="7">
    <location>
        <begin position="165"/>
        <end position="183"/>
    </location>
</feature>
<dbReference type="NCBIfam" id="TIGR00790">
    <property type="entry name" value="fnt"/>
    <property type="match status" value="1"/>
</dbReference>
<keyword evidence="4 7" id="KW-0472">Membrane</keyword>
<dbReference type="InterPro" id="IPR000292">
    <property type="entry name" value="For/NO2_transpt"/>
</dbReference>
<dbReference type="GeneID" id="18872100"/>
<evidence type="ECO:0000256" key="6">
    <source>
        <dbReference type="SAM" id="MobiDB-lite"/>
    </source>
</evidence>
<dbReference type="GO" id="GO:2001225">
    <property type="term" value="P:regulation of chloride transport"/>
    <property type="evidence" value="ECO:0007669"/>
    <property type="project" value="EnsemblFungi"/>
</dbReference>
<dbReference type="InterPro" id="IPR023271">
    <property type="entry name" value="Aquaporin-like"/>
</dbReference>
<evidence type="ECO:0000256" key="2">
    <source>
        <dbReference type="ARBA" id="ARBA00022692"/>
    </source>
</evidence>
<dbReference type="GO" id="GO:0005886">
    <property type="term" value="C:plasma membrane"/>
    <property type="evidence" value="ECO:0007669"/>
    <property type="project" value="TreeGrafter"/>
</dbReference>
<dbReference type="eggNOG" id="ENOG502QUGF">
    <property type="taxonomic scope" value="Eukaryota"/>
</dbReference>
<reference evidence="8 9" key="1">
    <citation type="journal article" date="2011" name="Proc. Natl. Acad. Sci. U.S.A.">
        <title>Comparative genomics of xylose-fermenting fungi for enhanced biofuel production.</title>
        <authorList>
            <person name="Wohlbach D.J."/>
            <person name="Kuo A."/>
            <person name="Sato T.K."/>
            <person name="Potts K.M."/>
            <person name="Salamov A.A."/>
            <person name="LaButti K.M."/>
            <person name="Sun H."/>
            <person name="Clum A."/>
            <person name="Pangilinan J.L."/>
            <person name="Lindquist E.A."/>
            <person name="Lucas S."/>
            <person name="Lapidus A."/>
            <person name="Jin M."/>
            <person name="Gunawan C."/>
            <person name="Balan V."/>
            <person name="Dale B.E."/>
            <person name="Jeffries T.W."/>
            <person name="Zinkel R."/>
            <person name="Barry K.W."/>
            <person name="Grigoriev I.V."/>
            <person name="Gasch A.P."/>
        </authorList>
    </citation>
    <scope>NUCLEOTIDE SEQUENCE [LARGE SCALE GENOMIC DNA]</scope>
    <source>
        <strain evidence="9">NRRL Y-27907 / 11-Y1</strain>
    </source>
</reference>
<feature type="transmembrane region" description="Helical" evidence="7">
    <location>
        <begin position="31"/>
        <end position="50"/>
    </location>
</feature>
<dbReference type="OrthoDB" id="4829at2759"/>
<keyword evidence="2 7" id="KW-0812">Transmembrane</keyword>
<gene>
    <name evidence="8" type="ORF">SPAPADRAFT_57188</name>
</gene>
<dbReference type="GO" id="GO:0006821">
    <property type="term" value="P:chloride transport"/>
    <property type="evidence" value="ECO:0007669"/>
    <property type="project" value="EnsemblFungi"/>
</dbReference>
<name>G3AU21_SPAPN</name>
<sequence>MDDSQYLTTHEAALAVVATAMKKARLRIDTLIINAIMGGILFTTGGMLHVTTQAYLPNIYQENPGLISILAGLSYPIGLFYVVIMGVDLFNSNILFFSTAICRGAVSVFDLLISWIVSYFCNLIGNIFVCYVICHYSAIAQTDMWVQASHEIAINKDSFSFIENFLKGVAGNFYVCLAIYLQLMAKPLHVKFLMMALPVFTFVTIGFTHAIADMTVLITALINHAPVSVGEVAWKIFLPGALGNIVGGSFFGIVITWYLHIYVVEQDQERLKLPKYEVRDEQPELNIDSRVVRQRRTSSYVEEVDDVMAEKQNQDSYEPVPYFSNSSGSGLRLRATNTRGTTFSVASKKHRSPKNVFPVYGMGPPLAREKTIAGGTPGLPEPEDTDIEDEDSVNQYTADYIGDKLKRVITNKPRRKSKAQDIEAGYKSSPSIFRLEGKN</sequence>
<dbReference type="InParanoid" id="G3AU21"/>
<keyword evidence="9" id="KW-1185">Reference proteome</keyword>
<accession>G3AU21</accession>
<dbReference type="HOGENOM" id="CLU_020549_1_0_1"/>
<comment type="subcellular location">
    <subcellularLocation>
        <location evidence="1">Membrane</location>
        <topology evidence="1">Multi-pass membrane protein</topology>
    </subcellularLocation>
</comment>
<dbReference type="Gene3D" id="1.20.1080.10">
    <property type="entry name" value="Glycerol uptake facilitator protein"/>
    <property type="match status" value="1"/>
</dbReference>
<dbReference type="GO" id="GO:0015513">
    <property type="term" value="F:high-affinity secondary active nitrite transmembrane transporter activity"/>
    <property type="evidence" value="ECO:0007669"/>
    <property type="project" value="TreeGrafter"/>
</dbReference>
<feature type="transmembrane region" description="Helical" evidence="7">
    <location>
        <begin position="65"/>
        <end position="87"/>
    </location>
</feature>
<feature type="region of interest" description="Disordered" evidence="6">
    <location>
        <begin position="411"/>
        <end position="439"/>
    </location>
</feature>
<dbReference type="EMBL" id="GL996505">
    <property type="protein sequence ID" value="EGW30397.1"/>
    <property type="molecule type" value="Genomic_DNA"/>
</dbReference>
<comment type="similarity">
    <text evidence="5">Belongs to the FNT transporter (TC 1.A.16) family.</text>
</comment>
<dbReference type="AlphaFoldDB" id="G3AU21"/>
<dbReference type="OMA" id="VITWYLH"/>
<evidence type="ECO:0000256" key="3">
    <source>
        <dbReference type="ARBA" id="ARBA00022989"/>
    </source>
</evidence>
<dbReference type="GO" id="GO:0015707">
    <property type="term" value="P:nitrite transport"/>
    <property type="evidence" value="ECO:0007669"/>
    <property type="project" value="TreeGrafter"/>
</dbReference>
<dbReference type="PANTHER" id="PTHR30520">
    <property type="entry name" value="FORMATE TRANSPORTER-RELATED"/>
    <property type="match status" value="1"/>
</dbReference>
<evidence type="ECO:0000256" key="4">
    <source>
        <dbReference type="ARBA" id="ARBA00023136"/>
    </source>
</evidence>
<dbReference type="GO" id="GO:0140299">
    <property type="term" value="F:molecular sensor activity"/>
    <property type="evidence" value="ECO:0007669"/>
    <property type="project" value="EnsemblFungi"/>
</dbReference>
<evidence type="ECO:0000256" key="1">
    <source>
        <dbReference type="ARBA" id="ARBA00004141"/>
    </source>
</evidence>
<dbReference type="Pfam" id="PF01226">
    <property type="entry name" value="Form_Nir_trans"/>
    <property type="match status" value="1"/>
</dbReference>
<feature type="transmembrane region" description="Helical" evidence="7">
    <location>
        <begin position="195"/>
        <end position="222"/>
    </location>
</feature>
<dbReference type="Proteomes" id="UP000000709">
    <property type="component" value="Unassembled WGS sequence"/>
</dbReference>
<feature type="transmembrane region" description="Helical" evidence="7">
    <location>
        <begin position="242"/>
        <end position="264"/>
    </location>
</feature>
<protein>
    <submittedName>
        <fullName evidence="8">Putative formate transporter 1</fullName>
    </submittedName>
</protein>
<evidence type="ECO:0000256" key="7">
    <source>
        <dbReference type="SAM" id="Phobius"/>
    </source>
</evidence>
<organism evidence="9">
    <name type="scientific">Spathaspora passalidarum (strain NRRL Y-27907 / 11-Y1)</name>
    <dbReference type="NCBI Taxonomy" id="619300"/>
    <lineage>
        <taxon>Eukaryota</taxon>
        <taxon>Fungi</taxon>
        <taxon>Dikarya</taxon>
        <taxon>Ascomycota</taxon>
        <taxon>Saccharomycotina</taxon>
        <taxon>Pichiomycetes</taxon>
        <taxon>Debaryomycetaceae</taxon>
        <taxon>Spathaspora</taxon>
    </lineage>
</organism>
<dbReference type="FunCoup" id="G3AU21">
    <property type="interactions" value="11"/>
</dbReference>
<evidence type="ECO:0000313" key="8">
    <source>
        <dbReference type="EMBL" id="EGW30397.1"/>
    </source>
</evidence>
<evidence type="ECO:0000256" key="5">
    <source>
        <dbReference type="ARBA" id="ARBA00049660"/>
    </source>
</evidence>
<dbReference type="RefSeq" id="XP_007377368.1">
    <property type="nucleotide sequence ID" value="XM_007377306.1"/>
</dbReference>